<proteinExistence type="inferred from homology"/>
<evidence type="ECO:0000256" key="3">
    <source>
        <dbReference type="ARBA" id="ARBA00007992"/>
    </source>
</evidence>
<evidence type="ECO:0000256" key="5">
    <source>
        <dbReference type="ARBA" id="ARBA00022827"/>
    </source>
</evidence>
<dbReference type="Pfam" id="PF01494">
    <property type="entry name" value="FAD_binding_3"/>
    <property type="match status" value="1"/>
</dbReference>
<evidence type="ECO:0000256" key="2">
    <source>
        <dbReference type="ARBA" id="ARBA00005179"/>
    </source>
</evidence>
<evidence type="ECO:0000259" key="8">
    <source>
        <dbReference type="Pfam" id="PF01494"/>
    </source>
</evidence>
<evidence type="ECO:0000313" key="10">
    <source>
        <dbReference type="Proteomes" id="UP001446871"/>
    </source>
</evidence>
<comment type="caution">
    <text evidence="9">The sequence shown here is derived from an EMBL/GenBank/DDBJ whole genome shotgun (WGS) entry which is preliminary data.</text>
</comment>
<name>A0ABR1TJ18_9PEZI</name>
<dbReference type="EMBL" id="JAQQWM010000009">
    <property type="protein sequence ID" value="KAK8046372.1"/>
    <property type="molecule type" value="Genomic_DNA"/>
</dbReference>
<comment type="similarity">
    <text evidence="3">Belongs to the paxM FAD-dependent monooxygenase family.</text>
</comment>
<dbReference type="Proteomes" id="UP001446871">
    <property type="component" value="Unassembled WGS sequence"/>
</dbReference>
<evidence type="ECO:0000256" key="7">
    <source>
        <dbReference type="SAM" id="MobiDB-lite"/>
    </source>
</evidence>
<dbReference type="SUPFAM" id="SSF51905">
    <property type="entry name" value="FAD/NAD(P)-binding domain"/>
    <property type="match status" value="1"/>
</dbReference>
<dbReference type="InterPro" id="IPR050562">
    <property type="entry name" value="FAD_mOase_fung"/>
</dbReference>
<keyword evidence="6" id="KW-0560">Oxidoreductase</keyword>
<dbReference type="InterPro" id="IPR036188">
    <property type="entry name" value="FAD/NAD-bd_sf"/>
</dbReference>
<feature type="region of interest" description="Disordered" evidence="7">
    <location>
        <begin position="142"/>
        <end position="163"/>
    </location>
</feature>
<protein>
    <submittedName>
        <fullName evidence="9">FAD binding domain protein</fullName>
    </submittedName>
</protein>
<gene>
    <name evidence="9" type="ORF">PG996_014436</name>
</gene>
<evidence type="ECO:0000256" key="6">
    <source>
        <dbReference type="ARBA" id="ARBA00023002"/>
    </source>
</evidence>
<dbReference type="PANTHER" id="PTHR47356:SF2">
    <property type="entry name" value="FAD-BINDING DOMAIN-CONTAINING PROTEIN-RELATED"/>
    <property type="match status" value="1"/>
</dbReference>
<comment type="pathway">
    <text evidence="2">Secondary metabolite biosynthesis.</text>
</comment>
<accession>A0ABR1TJ18</accession>
<dbReference type="InterPro" id="IPR002938">
    <property type="entry name" value="FAD-bd"/>
</dbReference>
<dbReference type="Gene3D" id="3.50.50.60">
    <property type="entry name" value="FAD/NAD(P)-binding domain"/>
    <property type="match status" value="1"/>
</dbReference>
<evidence type="ECO:0000256" key="4">
    <source>
        <dbReference type="ARBA" id="ARBA00022630"/>
    </source>
</evidence>
<dbReference type="PANTHER" id="PTHR47356">
    <property type="entry name" value="FAD-DEPENDENT MONOOXYGENASE ASQG-RELATED"/>
    <property type="match status" value="1"/>
</dbReference>
<comment type="cofactor">
    <cofactor evidence="1">
        <name>FAD</name>
        <dbReference type="ChEBI" id="CHEBI:57692"/>
    </cofactor>
</comment>
<keyword evidence="4" id="KW-0285">Flavoprotein</keyword>
<keyword evidence="10" id="KW-1185">Reference proteome</keyword>
<evidence type="ECO:0000313" key="9">
    <source>
        <dbReference type="EMBL" id="KAK8046372.1"/>
    </source>
</evidence>
<organism evidence="9 10">
    <name type="scientific">Apiospora saccharicola</name>
    <dbReference type="NCBI Taxonomy" id="335842"/>
    <lineage>
        <taxon>Eukaryota</taxon>
        <taxon>Fungi</taxon>
        <taxon>Dikarya</taxon>
        <taxon>Ascomycota</taxon>
        <taxon>Pezizomycotina</taxon>
        <taxon>Sordariomycetes</taxon>
        <taxon>Xylariomycetidae</taxon>
        <taxon>Amphisphaeriales</taxon>
        <taxon>Apiosporaceae</taxon>
        <taxon>Apiospora</taxon>
    </lineage>
</organism>
<reference evidence="9 10" key="1">
    <citation type="submission" date="2023-01" db="EMBL/GenBank/DDBJ databases">
        <title>Analysis of 21 Apiospora genomes using comparative genomics revels a genus with tremendous synthesis potential of carbohydrate active enzymes and secondary metabolites.</title>
        <authorList>
            <person name="Sorensen T."/>
        </authorList>
    </citation>
    <scope>NUCLEOTIDE SEQUENCE [LARGE SCALE GENOMIC DNA]</scope>
    <source>
        <strain evidence="9 10">CBS 83171</strain>
    </source>
</reference>
<evidence type="ECO:0000256" key="1">
    <source>
        <dbReference type="ARBA" id="ARBA00001974"/>
    </source>
</evidence>
<keyword evidence="5" id="KW-0274">FAD</keyword>
<sequence length="523" mass="58356">MPSADLSQVPSSSAAMKDGPFKVIIVGGGVAGLTLAHCLEKANIDYTILDRGVIAPEWGTSISIHPNGCRILDQLGVLEEAEKHCVPMERFYNRGPTGHPFDYDFFFQAVRSRTGYTTLTLERRKLLKSLYTTLKHKERIHEHSRVRQISEGNGTSKVTLEDGTEHEGDLVVGADGVHSLCRELMWKKANETIDGYISAAEKRTMKTTYVAIIACVPQMPGLGPNHMHSTSFDKVSFLMLCQPDTIYLAAHFKLPASEQCRWPNRLRFTEADMERYARQVADLPVSEKVLFGELWRNKTRAHIVSLEEGVLQHWHFGRLALLGDAIHKVTPNAGFGGSTAMEGAVNLTNNLKRALDAHPNKKPSDTELSEALEGYRAAHMPRVTEIFWVSWLLTRLQAYDGWFMYIFQRWISPRFGLDFVGARVAESCCQAPQLDFVPYQQRKGTLAWAKTDIVTGGRRAAEKPKRLVEPSQKKGWFFLDVKTLLYSTVLVCAVAWLSGFGATGHLDSLGARDFSNGTSGLAN</sequence>
<feature type="domain" description="FAD-binding" evidence="8">
    <location>
        <begin position="22"/>
        <end position="356"/>
    </location>
</feature>
<dbReference type="PRINTS" id="PR00420">
    <property type="entry name" value="RNGMNOXGNASE"/>
</dbReference>